<dbReference type="SUPFAM" id="SSF46894">
    <property type="entry name" value="C-terminal effector domain of the bipartite response regulators"/>
    <property type="match status" value="1"/>
</dbReference>
<dbReference type="InterPro" id="IPR000792">
    <property type="entry name" value="Tscrpt_reg_LuxR_C"/>
</dbReference>
<dbReference type="OrthoDB" id="9810375at2"/>
<dbReference type="Gene3D" id="1.10.10.10">
    <property type="entry name" value="Winged helix-like DNA-binding domain superfamily/Winged helix DNA-binding domain"/>
    <property type="match status" value="1"/>
</dbReference>
<keyword evidence="1" id="KW-0805">Transcription regulation</keyword>
<sequence length="235" mass="25767">MQGYVMMIPFQNESPAMQLNTQDAGAELIFVGNHCNFSGCLITTTIQELGGITSAAMTSFHDFRSMIEATRANPGAVVLDEPTMRGLSDSDRSFLLGLNGSSLGVAFSSLEFGMACHADPTLRHRSTSIFPLNVRLDVWLSIIKLIVHGGNYVCPEVITPRLVEERAEPAADDTGLTQRQMDVLRLVADGQSNKRIADALGLSIHTVKLHLHNGSQRLGARNRTEAAMRYREFHL</sequence>
<feature type="domain" description="HTH luxR-type" evidence="4">
    <location>
        <begin position="169"/>
        <end position="234"/>
    </location>
</feature>
<evidence type="ECO:0000256" key="1">
    <source>
        <dbReference type="ARBA" id="ARBA00023015"/>
    </source>
</evidence>
<dbReference type="InterPro" id="IPR016032">
    <property type="entry name" value="Sig_transdc_resp-reg_C-effctor"/>
</dbReference>
<organism evidence="5 6">
    <name type="scientific">Paracoccus aestuariivivens</name>
    <dbReference type="NCBI Taxonomy" id="1820333"/>
    <lineage>
        <taxon>Bacteria</taxon>
        <taxon>Pseudomonadati</taxon>
        <taxon>Pseudomonadota</taxon>
        <taxon>Alphaproteobacteria</taxon>
        <taxon>Rhodobacterales</taxon>
        <taxon>Paracoccaceae</taxon>
        <taxon>Paracoccus</taxon>
    </lineage>
</organism>
<dbReference type="GO" id="GO:0006355">
    <property type="term" value="P:regulation of DNA-templated transcription"/>
    <property type="evidence" value="ECO:0007669"/>
    <property type="project" value="InterPro"/>
</dbReference>
<evidence type="ECO:0000256" key="3">
    <source>
        <dbReference type="ARBA" id="ARBA00023163"/>
    </source>
</evidence>
<proteinExistence type="predicted"/>
<dbReference type="GO" id="GO:0003677">
    <property type="term" value="F:DNA binding"/>
    <property type="evidence" value="ECO:0007669"/>
    <property type="project" value="UniProtKB-KW"/>
</dbReference>
<keyword evidence="3" id="KW-0804">Transcription</keyword>
<evidence type="ECO:0000313" key="6">
    <source>
        <dbReference type="Proteomes" id="UP000478183"/>
    </source>
</evidence>
<dbReference type="EMBL" id="WMIE01000004">
    <property type="protein sequence ID" value="MTH77883.1"/>
    <property type="molecule type" value="Genomic_DNA"/>
</dbReference>
<dbReference type="CDD" id="cd06170">
    <property type="entry name" value="LuxR_C_like"/>
    <property type="match status" value="1"/>
</dbReference>
<keyword evidence="6" id="KW-1185">Reference proteome</keyword>
<dbReference type="Pfam" id="PF00196">
    <property type="entry name" value="GerE"/>
    <property type="match status" value="1"/>
</dbReference>
<keyword evidence="2" id="KW-0238">DNA-binding</keyword>
<evidence type="ECO:0000256" key="2">
    <source>
        <dbReference type="ARBA" id="ARBA00023125"/>
    </source>
</evidence>
<evidence type="ECO:0000313" key="5">
    <source>
        <dbReference type="EMBL" id="MTH77883.1"/>
    </source>
</evidence>
<accession>A0A6L6J700</accession>
<dbReference type="AlphaFoldDB" id="A0A6L6J700"/>
<gene>
    <name evidence="5" type="ORF">GL286_09110</name>
</gene>
<dbReference type="InterPro" id="IPR036388">
    <property type="entry name" value="WH-like_DNA-bd_sf"/>
</dbReference>
<dbReference type="SMART" id="SM00421">
    <property type="entry name" value="HTH_LUXR"/>
    <property type="match status" value="1"/>
</dbReference>
<dbReference type="Proteomes" id="UP000478183">
    <property type="component" value="Unassembled WGS sequence"/>
</dbReference>
<comment type="caution">
    <text evidence="5">The sequence shown here is derived from an EMBL/GenBank/DDBJ whole genome shotgun (WGS) entry which is preliminary data.</text>
</comment>
<reference evidence="5 6" key="1">
    <citation type="submission" date="2019-11" db="EMBL/GenBank/DDBJ databases">
        <authorList>
            <person name="Dong K."/>
        </authorList>
    </citation>
    <scope>NUCLEOTIDE SEQUENCE [LARGE SCALE GENOMIC DNA]</scope>
    <source>
        <strain evidence="5 6">NBRC 111993</strain>
    </source>
</reference>
<protein>
    <recommendedName>
        <fullName evidence="4">HTH luxR-type domain-containing protein</fullName>
    </recommendedName>
</protein>
<name>A0A6L6J700_9RHOB</name>
<dbReference type="PANTHER" id="PTHR44688:SF16">
    <property type="entry name" value="DNA-BINDING TRANSCRIPTIONAL ACTIVATOR DEVR_DOSR"/>
    <property type="match status" value="1"/>
</dbReference>
<dbReference type="PANTHER" id="PTHR44688">
    <property type="entry name" value="DNA-BINDING TRANSCRIPTIONAL ACTIVATOR DEVR_DOSR"/>
    <property type="match status" value="1"/>
</dbReference>
<dbReference type="PRINTS" id="PR00038">
    <property type="entry name" value="HTHLUXR"/>
</dbReference>
<dbReference type="PROSITE" id="PS50043">
    <property type="entry name" value="HTH_LUXR_2"/>
    <property type="match status" value="1"/>
</dbReference>
<evidence type="ECO:0000259" key="4">
    <source>
        <dbReference type="PROSITE" id="PS50043"/>
    </source>
</evidence>